<keyword evidence="1" id="KW-1133">Transmembrane helix</keyword>
<dbReference type="EMBL" id="FNYR01000006">
    <property type="protein sequence ID" value="SEI71504.1"/>
    <property type="molecule type" value="Genomic_DNA"/>
</dbReference>
<keyword evidence="1" id="KW-0812">Transmembrane</keyword>
<protein>
    <submittedName>
        <fullName evidence="2">Uncharacterized protein</fullName>
    </submittedName>
</protein>
<sequence>MRKHNIYQALTLWFVILIFIQTGSDPSSGLLMRGAGMVAIALAYVIPGFVVVDLLSAYTNERATM</sequence>
<dbReference type="AlphaFoldDB" id="A0A1H6T068"/>
<accession>A0A1H6T068</accession>
<dbReference type="KEGG" id="hae:halTADL_0147"/>
<keyword evidence="1" id="KW-0472">Membrane</keyword>
<evidence type="ECO:0000256" key="1">
    <source>
        <dbReference type="SAM" id="Phobius"/>
    </source>
</evidence>
<evidence type="ECO:0000313" key="3">
    <source>
        <dbReference type="Proteomes" id="UP000198888"/>
    </source>
</evidence>
<proteinExistence type="predicted"/>
<organism evidence="2 3">
    <name type="scientific">Halohasta litchfieldiae</name>
    <dbReference type="NCBI Taxonomy" id="1073996"/>
    <lineage>
        <taxon>Archaea</taxon>
        <taxon>Methanobacteriati</taxon>
        <taxon>Methanobacteriota</taxon>
        <taxon>Stenosarchaea group</taxon>
        <taxon>Halobacteria</taxon>
        <taxon>Halobacteriales</taxon>
        <taxon>Haloferacaceae</taxon>
        <taxon>Halohasta</taxon>
    </lineage>
</organism>
<reference evidence="2 3" key="1">
    <citation type="submission" date="2016-10" db="EMBL/GenBank/DDBJ databases">
        <authorList>
            <person name="de Groot N.N."/>
        </authorList>
    </citation>
    <scope>NUCLEOTIDE SEQUENCE [LARGE SCALE GENOMIC DNA]</scope>
    <source>
        <strain evidence="2 3">DSM 22187</strain>
    </source>
</reference>
<gene>
    <name evidence="2" type="ORF">SAMN05444271_10678</name>
</gene>
<name>A0A1H6T068_9EURY</name>
<keyword evidence="3" id="KW-1185">Reference proteome</keyword>
<accession>A0A2H4PXY9</accession>
<evidence type="ECO:0000313" key="2">
    <source>
        <dbReference type="EMBL" id="SEI71504.1"/>
    </source>
</evidence>
<feature type="transmembrane region" description="Helical" evidence="1">
    <location>
        <begin position="34"/>
        <end position="55"/>
    </location>
</feature>
<dbReference type="Proteomes" id="UP000198888">
    <property type="component" value="Unassembled WGS sequence"/>
</dbReference>